<evidence type="ECO:0008006" key="4">
    <source>
        <dbReference type="Google" id="ProtNLM"/>
    </source>
</evidence>
<evidence type="ECO:0000313" key="2">
    <source>
        <dbReference type="EMBL" id="MDG0817708.1"/>
    </source>
</evidence>
<organism evidence="2 3">
    <name type="scientific">Bdellovibrio svalbardensis</name>
    <dbReference type="NCBI Taxonomy" id="2972972"/>
    <lineage>
        <taxon>Bacteria</taxon>
        <taxon>Pseudomonadati</taxon>
        <taxon>Bdellovibrionota</taxon>
        <taxon>Bdellovibrionia</taxon>
        <taxon>Bdellovibrionales</taxon>
        <taxon>Pseudobdellovibrionaceae</taxon>
        <taxon>Bdellovibrio</taxon>
    </lineage>
</organism>
<dbReference type="Proteomes" id="UP001152321">
    <property type="component" value="Unassembled WGS sequence"/>
</dbReference>
<comment type="caution">
    <text evidence="2">The sequence shown here is derived from an EMBL/GenBank/DDBJ whole genome shotgun (WGS) entry which is preliminary data.</text>
</comment>
<dbReference type="EMBL" id="JANRMI010000004">
    <property type="protein sequence ID" value="MDG0817708.1"/>
    <property type="molecule type" value="Genomic_DNA"/>
</dbReference>
<evidence type="ECO:0000313" key="3">
    <source>
        <dbReference type="Proteomes" id="UP001152321"/>
    </source>
</evidence>
<name>A0ABT6DLM8_9BACT</name>
<sequence>MKLLLMSALLSFWMGVAEAADQFSEGWHFRASIYAWLPSISGVSNFPESGSTVDVDAQDILKNLSTVFMGNFEVRKNQWGLFTDLVYLEAKDSKSGTQDASFNGQPLPATATADLSYELTATVWNLVGTYLVVDDSEFTLSVLSGLRLLDLKQNVVWTVSGDVGSYPLPARSGDNTARLTNSDFVVGVKGRFSFGEGNRWVAPYLFDVGTGQSDFTTQAVLGFGYNFGWGDVGVLWRYLKYDMASSSEIRNLAASGPAIGVDFVW</sequence>
<evidence type="ECO:0000256" key="1">
    <source>
        <dbReference type="SAM" id="SignalP"/>
    </source>
</evidence>
<keyword evidence="1" id="KW-0732">Signal</keyword>
<feature type="chain" id="PRO_5045254408" description="Outer membrane protein beta-barrel domain-containing protein" evidence="1">
    <location>
        <begin position="20"/>
        <end position="265"/>
    </location>
</feature>
<feature type="signal peptide" evidence="1">
    <location>
        <begin position="1"/>
        <end position="19"/>
    </location>
</feature>
<gene>
    <name evidence="2" type="ORF">NWE73_15105</name>
</gene>
<protein>
    <recommendedName>
        <fullName evidence="4">Outer membrane protein beta-barrel domain-containing protein</fullName>
    </recommendedName>
</protein>
<proteinExistence type="predicted"/>
<keyword evidence="3" id="KW-1185">Reference proteome</keyword>
<accession>A0ABT6DLM8</accession>
<dbReference type="RefSeq" id="WP_277579180.1">
    <property type="nucleotide sequence ID" value="NZ_JANRMI010000004.1"/>
</dbReference>
<reference evidence="2" key="1">
    <citation type="submission" date="2022-08" db="EMBL/GenBank/DDBJ databases">
        <title>Novel Bdellovibrio Species Isolated from Svalbard: Designation Bdellovibrio svalbardensis.</title>
        <authorList>
            <person name="Mitchell R.J."/>
            <person name="Choi S.Y."/>
        </authorList>
    </citation>
    <scope>NUCLEOTIDE SEQUENCE</scope>
    <source>
        <strain evidence="2">PAP01</strain>
    </source>
</reference>